<dbReference type="Gene3D" id="1.10.1240.40">
    <property type="entry name" value="ENT domain"/>
    <property type="match status" value="1"/>
</dbReference>
<reference evidence="8 9" key="1">
    <citation type="journal article" date="2023" name="G3 (Bethesda)">
        <title>A chromosome-length genome assembly and annotation of blackberry (Rubus argutus, cv. 'Hillquist').</title>
        <authorList>
            <person name="Bruna T."/>
            <person name="Aryal R."/>
            <person name="Dudchenko O."/>
            <person name="Sargent D.J."/>
            <person name="Mead D."/>
            <person name="Buti M."/>
            <person name="Cavallini A."/>
            <person name="Hytonen T."/>
            <person name="Andres J."/>
            <person name="Pham M."/>
            <person name="Weisz D."/>
            <person name="Mascagni F."/>
            <person name="Usai G."/>
            <person name="Natali L."/>
            <person name="Bassil N."/>
            <person name="Fernandez G.E."/>
            <person name="Lomsadze A."/>
            <person name="Armour M."/>
            <person name="Olukolu B."/>
            <person name="Poorten T."/>
            <person name="Britton C."/>
            <person name="Davik J."/>
            <person name="Ashrafi H."/>
            <person name="Aiden E.L."/>
            <person name="Borodovsky M."/>
            <person name="Worthington M."/>
        </authorList>
    </citation>
    <scope>NUCLEOTIDE SEQUENCE [LARGE SCALE GENOMIC DNA]</scope>
    <source>
        <strain evidence="8">PI 553951</strain>
    </source>
</reference>
<keyword evidence="2" id="KW-0597">Phosphoprotein</keyword>
<dbReference type="InterPro" id="IPR033485">
    <property type="entry name" value="EMSY-LIKE_plant"/>
</dbReference>
<sequence length="411" mass="45090">MDYEPYDSSGTDDDLPPSHQNRISRGGRVAGNGRSAAGSVPYSRMYGDTSMEAQIHQLEKEAYSSVLRAFKAQADQITWEKESVITELRKELRLSNEEHRELLGRVNADDVLQRIREWRQGGGVQPGMLSTVQAVHDPLPSPTVSASRKKQKTTQSLHSQSFVGPSPPFIPQPSTTSHQPSSSNVKRGSVPVPAPGAKGKKHKSGQILPGASSTKPHPSLGRGQISNRVSSGAIRNEPVEGATLNPFIGKKVRTRWPEDNSFYEAVITDYNAAKGLHVLVYDINSADESWEWVNLSEISPEDIQWVDEDPGISQRGGGIRKGQSRKDFLPSQNGIGKKAPDDIQLLHTDTLIKEVERVFGANHPDPVEIDKAKKVLKDHEQALIDAIAKLTDISDGESAEGHQFLRGQPMD</sequence>
<dbReference type="SMART" id="SM01191">
    <property type="entry name" value="ENT"/>
    <property type="match status" value="1"/>
</dbReference>
<evidence type="ECO:0000256" key="6">
    <source>
        <dbReference type="SAM" id="MobiDB-lite"/>
    </source>
</evidence>
<organism evidence="8 9">
    <name type="scientific">Rubus argutus</name>
    <name type="common">Southern blackberry</name>
    <dbReference type="NCBI Taxonomy" id="59490"/>
    <lineage>
        <taxon>Eukaryota</taxon>
        <taxon>Viridiplantae</taxon>
        <taxon>Streptophyta</taxon>
        <taxon>Embryophyta</taxon>
        <taxon>Tracheophyta</taxon>
        <taxon>Spermatophyta</taxon>
        <taxon>Magnoliopsida</taxon>
        <taxon>eudicotyledons</taxon>
        <taxon>Gunneridae</taxon>
        <taxon>Pentapetalae</taxon>
        <taxon>rosids</taxon>
        <taxon>fabids</taxon>
        <taxon>Rosales</taxon>
        <taxon>Rosaceae</taxon>
        <taxon>Rosoideae</taxon>
        <taxon>Rosoideae incertae sedis</taxon>
        <taxon>Rubus</taxon>
    </lineage>
</organism>
<dbReference type="PANTHER" id="PTHR33432:SF28">
    <property type="entry name" value="PROTEIN EMSY-LIKE 4"/>
    <property type="match status" value="1"/>
</dbReference>
<dbReference type="GO" id="GO:0050832">
    <property type="term" value="P:defense response to fungus"/>
    <property type="evidence" value="ECO:0007669"/>
    <property type="project" value="InterPro"/>
</dbReference>
<keyword evidence="5" id="KW-0539">Nucleus</keyword>
<comment type="caution">
    <text evidence="8">The sequence shown here is derived from an EMBL/GenBank/DDBJ whole genome shotgun (WGS) entry which is preliminary data.</text>
</comment>
<feature type="domain" description="ENT" evidence="7">
    <location>
        <begin position="51"/>
        <end position="138"/>
    </location>
</feature>
<feature type="compositionally biased region" description="Polar residues" evidence="6">
    <location>
        <begin position="153"/>
        <end position="163"/>
    </location>
</feature>
<feature type="compositionally biased region" description="Low complexity" evidence="6">
    <location>
        <begin position="172"/>
        <end position="183"/>
    </location>
</feature>
<feature type="region of interest" description="Disordered" evidence="6">
    <location>
        <begin position="134"/>
        <end position="226"/>
    </location>
</feature>
<evidence type="ECO:0000256" key="3">
    <source>
        <dbReference type="ARBA" id="ARBA00022821"/>
    </source>
</evidence>
<protein>
    <recommendedName>
        <fullName evidence="7">ENT domain-containing protein</fullName>
    </recommendedName>
</protein>
<proteinExistence type="predicted"/>
<keyword evidence="4" id="KW-0175">Coiled coil</keyword>
<dbReference type="AlphaFoldDB" id="A0AAW1VSW4"/>
<evidence type="ECO:0000313" key="9">
    <source>
        <dbReference type="Proteomes" id="UP001457282"/>
    </source>
</evidence>
<dbReference type="InterPro" id="IPR036142">
    <property type="entry name" value="ENT_dom-like_sf"/>
</dbReference>
<evidence type="ECO:0000313" key="8">
    <source>
        <dbReference type="EMBL" id="KAK9909983.1"/>
    </source>
</evidence>
<dbReference type="PROSITE" id="PS51138">
    <property type="entry name" value="ENT"/>
    <property type="match status" value="1"/>
</dbReference>
<dbReference type="Pfam" id="PF03735">
    <property type="entry name" value="ENT"/>
    <property type="match status" value="1"/>
</dbReference>
<dbReference type="SUPFAM" id="SSF158639">
    <property type="entry name" value="ENT-like"/>
    <property type="match status" value="1"/>
</dbReference>
<name>A0AAW1VSW4_RUBAR</name>
<dbReference type="GO" id="GO:0005634">
    <property type="term" value="C:nucleus"/>
    <property type="evidence" value="ECO:0007669"/>
    <property type="project" value="UniProtKB-SubCell"/>
</dbReference>
<gene>
    <name evidence="8" type="ORF">M0R45_033961</name>
</gene>
<accession>A0AAW1VSW4</accession>
<feature type="region of interest" description="Disordered" evidence="6">
    <location>
        <begin position="1"/>
        <end position="38"/>
    </location>
</feature>
<evidence type="ECO:0000256" key="1">
    <source>
        <dbReference type="ARBA" id="ARBA00004123"/>
    </source>
</evidence>
<evidence type="ECO:0000256" key="4">
    <source>
        <dbReference type="ARBA" id="ARBA00023054"/>
    </source>
</evidence>
<dbReference type="PANTHER" id="PTHR33432">
    <property type="entry name" value="PROTEIN EMSY-LIKE 4"/>
    <property type="match status" value="1"/>
</dbReference>
<dbReference type="EMBL" id="JBEDUW010000007">
    <property type="protein sequence ID" value="KAK9909983.1"/>
    <property type="molecule type" value="Genomic_DNA"/>
</dbReference>
<dbReference type="InterPro" id="IPR005491">
    <property type="entry name" value="ENT_dom"/>
</dbReference>
<dbReference type="SUPFAM" id="SSF63748">
    <property type="entry name" value="Tudor/PWWP/MBT"/>
    <property type="match status" value="1"/>
</dbReference>
<dbReference type="Gene3D" id="2.30.30.140">
    <property type="match status" value="1"/>
</dbReference>
<dbReference type="CDD" id="cd20404">
    <property type="entry name" value="Tudor_Agenet_AtEML-like"/>
    <property type="match status" value="1"/>
</dbReference>
<dbReference type="FunFam" id="1.10.1240.40:FF:000004">
    <property type="entry name" value="Protein EMSY-LIKE 4"/>
    <property type="match status" value="1"/>
</dbReference>
<keyword evidence="9" id="KW-1185">Reference proteome</keyword>
<evidence type="ECO:0000259" key="7">
    <source>
        <dbReference type="PROSITE" id="PS51138"/>
    </source>
</evidence>
<dbReference type="Proteomes" id="UP001457282">
    <property type="component" value="Unassembled WGS sequence"/>
</dbReference>
<feature type="compositionally biased region" description="Acidic residues" evidence="6">
    <location>
        <begin position="1"/>
        <end position="15"/>
    </location>
</feature>
<keyword evidence="3" id="KW-0611">Plant defense</keyword>
<comment type="subcellular location">
    <subcellularLocation>
        <location evidence="1">Nucleus</location>
    </subcellularLocation>
</comment>
<evidence type="ECO:0000256" key="5">
    <source>
        <dbReference type="ARBA" id="ARBA00023242"/>
    </source>
</evidence>
<evidence type="ECO:0000256" key="2">
    <source>
        <dbReference type="ARBA" id="ARBA00022553"/>
    </source>
</evidence>